<evidence type="ECO:0000313" key="3">
    <source>
        <dbReference type="EMBL" id="PWD99164.1"/>
    </source>
</evidence>
<evidence type="ECO:0000256" key="2">
    <source>
        <dbReference type="SAM" id="Phobius"/>
    </source>
</evidence>
<keyword evidence="2" id="KW-0812">Transmembrane</keyword>
<sequence length="296" mass="34101">MQTEKNNNKNQRPIYIALGVAAVLLVVIAALYITQSVEMKEVVEEMTIEKNILTEEYQDLAMGYDSLESTSDTLNTMLEKERQKVEHLIEEIKTIKATNASKIREYRKELGTLRGVLKSYVAQIDSLNRLNEELKKENKEYQQRYSQIQNSYKELEDVKTELEDKVEIASRLETTNMSADGLNARGRSTSRTNRIDKIEICFTVKKNLTAPVGIKPFYIRLERPDGQILLRSREDLFEYEGTEINYSAMREIEYGGEETDICIFYDADMGELMPGEYTTDIFADGGNIGRFTFELK</sequence>
<feature type="transmembrane region" description="Helical" evidence="2">
    <location>
        <begin position="12"/>
        <end position="33"/>
    </location>
</feature>
<keyword evidence="1" id="KW-0175">Coiled coil</keyword>
<organism evidence="3 4">
    <name type="scientific">Marinilabilia rubra</name>
    <dbReference type="NCBI Taxonomy" id="2162893"/>
    <lineage>
        <taxon>Bacteria</taxon>
        <taxon>Pseudomonadati</taxon>
        <taxon>Bacteroidota</taxon>
        <taxon>Bacteroidia</taxon>
        <taxon>Marinilabiliales</taxon>
        <taxon>Marinilabiliaceae</taxon>
        <taxon>Marinilabilia</taxon>
    </lineage>
</organism>
<gene>
    <name evidence="3" type="ORF">DDZ16_11235</name>
</gene>
<dbReference type="OrthoDB" id="1115172at2"/>
<dbReference type="AlphaFoldDB" id="A0A2U2B7Z5"/>
<dbReference type="EMBL" id="QEWP01000008">
    <property type="protein sequence ID" value="PWD99164.1"/>
    <property type="molecule type" value="Genomic_DNA"/>
</dbReference>
<name>A0A2U2B7Z5_9BACT</name>
<evidence type="ECO:0000256" key="1">
    <source>
        <dbReference type="SAM" id="Coils"/>
    </source>
</evidence>
<evidence type="ECO:0000313" key="4">
    <source>
        <dbReference type="Proteomes" id="UP000244956"/>
    </source>
</evidence>
<feature type="coiled-coil region" evidence="1">
    <location>
        <begin position="64"/>
        <end position="175"/>
    </location>
</feature>
<keyword evidence="2" id="KW-1133">Transmembrane helix</keyword>
<accession>A0A2U2B7Z5</accession>
<comment type="caution">
    <text evidence="3">The sequence shown here is derived from an EMBL/GenBank/DDBJ whole genome shotgun (WGS) entry which is preliminary data.</text>
</comment>
<protein>
    <recommendedName>
        <fullName evidence="5">Chromosome segregation protein SMC</fullName>
    </recommendedName>
</protein>
<keyword evidence="4" id="KW-1185">Reference proteome</keyword>
<dbReference type="RefSeq" id="WP_109264566.1">
    <property type="nucleotide sequence ID" value="NZ_QEWP01000008.1"/>
</dbReference>
<evidence type="ECO:0008006" key="5">
    <source>
        <dbReference type="Google" id="ProtNLM"/>
    </source>
</evidence>
<reference evidence="3 4" key="1">
    <citation type="submission" date="2018-05" db="EMBL/GenBank/DDBJ databases">
        <title>Marinilabilia rubrum sp. nov., isolated from saltern sediment.</title>
        <authorList>
            <person name="Zhang R."/>
        </authorList>
    </citation>
    <scope>NUCLEOTIDE SEQUENCE [LARGE SCALE GENOMIC DNA]</scope>
    <source>
        <strain evidence="3 4">WTE16</strain>
    </source>
</reference>
<keyword evidence="2" id="KW-0472">Membrane</keyword>
<dbReference type="Proteomes" id="UP000244956">
    <property type="component" value="Unassembled WGS sequence"/>
</dbReference>
<proteinExistence type="predicted"/>